<dbReference type="EMBL" id="JARVKF010000079">
    <property type="protein sequence ID" value="KAK9423310.1"/>
    <property type="molecule type" value="Genomic_DNA"/>
</dbReference>
<feature type="signal peptide" evidence="1">
    <location>
        <begin position="1"/>
        <end position="18"/>
    </location>
</feature>
<feature type="chain" id="PRO_5046814645" evidence="1">
    <location>
        <begin position="19"/>
        <end position="135"/>
    </location>
</feature>
<reference evidence="2 3" key="1">
    <citation type="journal article" date="2024" name="J. Plant Pathol.">
        <title>Sequence and assembly of the genome of Seiridium unicorne, isolate CBS 538.82, causal agent of cypress canker disease.</title>
        <authorList>
            <person name="Scali E."/>
            <person name="Rocca G.D."/>
            <person name="Danti R."/>
            <person name="Garbelotto M."/>
            <person name="Barberini S."/>
            <person name="Baroncelli R."/>
            <person name="Emiliani G."/>
        </authorList>
    </citation>
    <scope>NUCLEOTIDE SEQUENCE [LARGE SCALE GENOMIC DNA]</scope>
    <source>
        <strain evidence="2 3">BM-138-508</strain>
    </source>
</reference>
<comment type="caution">
    <text evidence="2">The sequence shown here is derived from an EMBL/GenBank/DDBJ whole genome shotgun (WGS) entry which is preliminary data.</text>
</comment>
<keyword evidence="1" id="KW-0732">Signal</keyword>
<protein>
    <submittedName>
        <fullName evidence="2">WAP domain-containing protein</fullName>
    </submittedName>
</protein>
<accession>A0ABR2V8R2</accession>
<name>A0ABR2V8R2_9PEZI</name>
<sequence>MKTFITFILAVLASTALADMEFTASKRDLSDILSNLPRDPSGHGKTVLDTETNVLRSVDDSGNTLGSVQLRSEEASTFAVKERAPAPVSRAKRSEPLLQARDCSHYPCDEDDDCKAYDCHWGCFGDDHLGIGFCI</sequence>
<gene>
    <name evidence="2" type="ORF">SUNI508_04204</name>
</gene>
<evidence type="ECO:0000256" key="1">
    <source>
        <dbReference type="SAM" id="SignalP"/>
    </source>
</evidence>
<evidence type="ECO:0000313" key="3">
    <source>
        <dbReference type="Proteomes" id="UP001408356"/>
    </source>
</evidence>
<dbReference type="Proteomes" id="UP001408356">
    <property type="component" value="Unassembled WGS sequence"/>
</dbReference>
<organism evidence="2 3">
    <name type="scientific">Seiridium unicorne</name>
    <dbReference type="NCBI Taxonomy" id="138068"/>
    <lineage>
        <taxon>Eukaryota</taxon>
        <taxon>Fungi</taxon>
        <taxon>Dikarya</taxon>
        <taxon>Ascomycota</taxon>
        <taxon>Pezizomycotina</taxon>
        <taxon>Sordariomycetes</taxon>
        <taxon>Xylariomycetidae</taxon>
        <taxon>Amphisphaeriales</taxon>
        <taxon>Sporocadaceae</taxon>
        <taxon>Seiridium</taxon>
    </lineage>
</organism>
<evidence type="ECO:0000313" key="2">
    <source>
        <dbReference type="EMBL" id="KAK9423310.1"/>
    </source>
</evidence>
<proteinExistence type="predicted"/>
<keyword evidence="3" id="KW-1185">Reference proteome</keyword>